<evidence type="ECO:0000259" key="6">
    <source>
        <dbReference type="Pfam" id="PF00590"/>
    </source>
</evidence>
<keyword evidence="8" id="KW-1185">Reference proteome</keyword>
<dbReference type="GO" id="GO:0030789">
    <property type="term" value="F:precorrin-3B C17-methyltransferase activity"/>
    <property type="evidence" value="ECO:0007669"/>
    <property type="project" value="UniProtKB-EC"/>
</dbReference>
<dbReference type="PANTHER" id="PTHR47036:SF1">
    <property type="entry name" value="COBALT-FACTOR III C(17)-METHYLTRANSFERASE-RELATED"/>
    <property type="match status" value="1"/>
</dbReference>
<keyword evidence="5" id="KW-0949">S-adenosyl-L-methionine</keyword>
<evidence type="ECO:0000313" key="7">
    <source>
        <dbReference type="EMBL" id="ADZ90547.1"/>
    </source>
</evidence>
<gene>
    <name evidence="7" type="ordered locus">Marme_1274</name>
</gene>
<dbReference type="EMBL" id="CP002583">
    <property type="protein sequence ID" value="ADZ90547.1"/>
    <property type="molecule type" value="Genomic_DNA"/>
</dbReference>
<keyword evidence="4 7" id="KW-0808">Transferase</keyword>
<dbReference type="OrthoDB" id="9772960at2"/>
<sequence length="258" mass="28329">MTKLFVMGMGPGDLGLVAPNATKALDICTDWVAYGYYLELLGELSQGKTFHDLPLGEEIGRARLALTLAAKGKPTALISSGDIGIYAMATLVFELLDQQLQGNENHPEWLDVEIEVIPGISAMQAGASRVGASLGHDFCTVSLSDLLTPWETIDKRIHAAGAGDFVISFYNPVSKKRDWQLNHARDVLLQYRPANTPVMIGRQLTRPDEEITITTLGELDANAVDMFTMVTVGNSESKHIVNKDQHWLYTPRGYSKKL</sequence>
<dbReference type="Pfam" id="PF00590">
    <property type="entry name" value="TP_methylase"/>
    <property type="match status" value="1"/>
</dbReference>
<dbReference type="PANTHER" id="PTHR47036">
    <property type="entry name" value="COBALT-FACTOR III C(17)-METHYLTRANSFERASE-RELATED"/>
    <property type="match status" value="1"/>
</dbReference>
<feature type="domain" description="Tetrapyrrole methylase" evidence="6">
    <location>
        <begin position="3"/>
        <end position="220"/>
    </location>
</feature>
<dbReference type="Proteomes" id="UP000001062">
    <property type="component" value="Chromosome"/>
</dbReference>
<dbReference type="InterPro" id="IPR014777">
    <property type="entry name" value="4pyrrole_Mease_sub1"/>
</dbReference>
<dbReference type="UniPathway" id="UPA00148"/>
<comment type="pathway">
    <text evidence="1">Cofactor biosynthesis; adenosylcobalamin biosynthesis.</text>
</comment>
<organism evidence="7 8">
    <name type="scientific">Marinomonas mediterranea (strain ATCC 700492 / JCM 21426 / NBRC 103028 / MMB-1)</name>
    <dbReference type="NCBI Taxonomy" id="717774"/>
    <lineage>
        <taxon>Bacteria</taxon>
        <taxon>Pseudomonadati</taxon>
        <taxon>Pseudomonadota</taxon>
        <taxon>Gammaproteobacteria</taxon>
        <taxon>Oceanospirillales</taxon>
        <taxon>Oceanospirillaceae</taxon>
        <taxon>Marinomonas</taxon>
    </lineage>
</organism>
<dbReference type="eggNOG" id="COG1010">
    <property type="taxonomic scope" value="Bacteria"/>
</dbReference>
<accession>F2JVK3</accession>
<dbReference type="InterPro" id="IPR000878">
    <property type="entry name" value="4pyrrol_Mease"/>
</dbReference>
<dbReference type="NCBIfam" id="TIGR01466">
    <property type="entry name" value="cobJ_cbiH"/>
    <property type="match status" value="1"/>
</dbReference>
<evidence type="ECO:0000256" key="1">
    <source>
        <dbReference type="ARBA" id="ARBA00004953"/>
    </source>
</evidence>
<dbReference type="InterPro" id="IPR035996">
    <property type="entry name" value="4pyrrol_Methylase_sf"/>
</dbReference>
<dbReference type="InterPro" id="IPR006363">
    <property type="entry name" value="Cbl_synth_CobJ/CibH_dom"/>
</dbReference>
<evidence type="ECO:0000256" key="5">
    <source>
        <dbReference type="ARBA" id="ARBA00022691"/>
    </source>
</evidence>
<dbReference type="CDD" id="cd11646">
    <property type="entry name" value="Precorrin_3B_C17_MT"/>
    <property type="match status" value="1"/>
</dbReference>
<dbReference type="EC" id="2.1.1.131" evidence="7"/>
<dbReference type="InterPro" id="IPR051810">
    <property type="entry name" value="Precorrin_MeTrfase"/>
</dbReference>
<dbReference type="AlphaFoldDB" id="F2JVK3"/>
<dbReference type="STRING" id="717774.Marme_1274"/>
<name>F2JVK3_MARM1</name>
<dbReference type="InterPro" id="IPR014776">
    <property type="entry name" value="4pyrrole_Mease_sub2"/>
</dbReference>
<dbReference type="Gene3D" id="3.40.1010.10">
    <property type="entry name" value="Cobalt-precorrin-4 Transmethylase, Domain 1"/>
    <property type="match status" value="1"/>
</dbReference>
<keyword evidence="3 7" id="KW-0489">Methyltransferase</keyword>
<keyword evidence="2" id="KW-0169">Cobalamin biosynthesis</keyword>
<evidence type="ECO:0000256" key="4">
    <source>
        <dbReference type="ARBA" id="ARBA00022679"/>
    </source>
</evidence>
<dbReference type="HOGENOM" id="CLU_047948_2_0_6"/>
<dbReference type="PATRIC" id="fig|717774.3.peg.1322"/>
<protein>
    <submittedName>
        <fullName evidence="7">Precorrin-3B C17-methyltransferase</fullName>
        <ecNumber evidence="7">2.1.1.131</ecNumber>
    </submittedName>
</protein>
<evidence type="ECO:0000256" key="3">
    <source>
        <dbReference type="ARBA" id="ARBA00022603"/>
    </source>
</evidence>
<dbReference type="RefSeq" id="WP_013660452.1">
    <property type="nucleotide sequence ID" value="NC_015276.1"/>
</dbReference>
<dbReference type="GO" id="GO:0009236">
    <property type="term" value="P:cobalamin biosynthetic process"/>
    <property type="evidence" value="ECO:0007669"/>
    <property type="project" value="UniProtKB-UniPathway"/>
</dbReference>
<dbReference type="SUPFAM" id="SSF53790">
    <property type="entry name" value="Tetrapyrrole methylase"/>
    <property type="match status" value="1"/>
</dbReference>
<proteinExistence type="predicted"/>
<dbReference type="KEGG" id="mme:Marme_1274"/>
<reference evidence="7 8" key="1">
    <citation type="journal article" date="2012" name="Stand. Genomic Sci.">
        <title>Complete genome sequence of the melanogenic marine bacterium Marinomonas mediterranea type strain (MMB-1(T)).</title>
        <authorList>
            <person name="Lucas-Elio P."/>
            <person name="Goodwin L."/>
            <person name="Woyke T."/>
            <person name="Pitluck S."/>
            <person name="Nolan M."/>
            <person name="Kyrpides N.C."/>
            <person name="Detter J.C."/>
            <person name="Copeland A."/>
            <person name="Teshima H."/>
            <person name="Bruce D."/>
            <person name="Detter C."/>
            <person name="Tapia R."/>
            <person name="Han S."/>
            <person name="Land M.L."/>
            <person name="Ivanova N."/>
            <person name="Mikhailova N."/>
            <person name="Johnston A.W."/>
            <person name="Sanchez-Amat A."/>
        </authorList>
    </citation>
    <scope>NUCLEOTIDE SEQUENCE [LARGE SCALE GENOMIC DNA]</scope>
    <source>
        <strain evidence="8">ATCC 700492 / JCM 21426 / NBRC 103028 / MMB-1</strain>
    </source>
</reference>
<dbReference type="GO" id="GO:0032259">
    <property type="term" value="P:methylation"/>
    <property type="evidence" value="ECO:0007669"/>
    <property type="project" value="UniProtKB-KW"/>
</dbReference>
<evidence type="ECO:0000313" key="8">
    <source>
        <dbReference type="Proteomes" id="UP000001062"/>
    </source>
</evidence>
<dbReference type="Gene3D" id="3.30.950.10">
    <property type="entry name" value="Methyltransferase, Cobalt-precorrin-4 Transmethylase, Domain 2"/>
    <property type="match status" value="1"/>
</dbReference>
<evidence type="ECO:0000256" key="2">
    <source>
        <dbReference type="ARBA" id="ARBA00022573"/>
    </source>
</evidence>